<name>K9XX47_STAC7</name>
<protein>
    <recommendedName>
        <fullName evidence="3">DUF29 domain-containing protein</fullName>
    </recommendedName>
</protein>
<dbReference type="Proteomes" id="UP000010473">
    <property type="component" value="Chromosome"/>
</dbReference>
<dbReference type="OrthoDB" id="5769308at2"/>
<proteinExistence type="predicted"/>
<organism evidence="1 2">
    <name type="scientific">Stanieria cyanosphaera (strain ATCC 29371 / PCC 7437)</name>
    <dbReference type="NCBI Taxonomy" id="111780"/>
    <lineage>
        <taxon>Bacteria</taxon>
        <taxon>Bacillati</taxon>
        <taxon>Cyanobacteriota</taxon>
        <taxon>Cyanophyceae</taxon>
        <taxon>Pleurocapsales</taxon>
        <taxon>Dermocarpellaceae</taxon>
        <taxon>Stanieria</taxon>
    </lineage>
</organism>
<dbReference type="AlphaFoldDB" id="K9XX47"/>
<dbReference type="PANTHER" id="PTHR34235">
    <property type="entry name" value="SLR1203 PROTEIN-RELATED"/>
    <property type="match status" value="1"/>
</dbReference>
<reference evidence="2" key="1">
    <citation type="journal article" date="2013" name="Proc. Natl. Acad. Sci. U.S.A.">
        <title>Improving the coverage of the cyanobacterial phylum using diversity-driven genome sequencing.</title>
        <authorList>
            <person name="Shih P.M."/>
            <person name="Wu D."/>
            <person name="Latifi A."/>
            <person name="Axen S.D."/>
            <person name="Fewer D.P."/>
            <person name="Talla E."/>
            <person name="Calteau A."/>
            <person name="Cai F."/>
            <person name="Tandeau de Marsac N."/>
            <person name="Rippka R."/>
            <person name="Herdman M."/>
            <person name="Sivonen K."/>
            <person name="Coursin T."/>
            <person name="Laurent T."/>
            <person name="Goodwin L."/>
            <person name="Nolan M."/>
            <person name="Davenport K.W."/>
            <person name="Han C.S."/>
            <person name="Rubin E.M."/>
            <person name="Eisen J.A."/>
            <person name="Woyke T."/>
            <person name="Gugger M."/>
            <person name="Kerfeld C.A."/>
        </authorList>
    </citation>
    <scope>NUCLEOTIDE SEQUENCE [LARGE SCALE GENOMIC DNA]</scope>
    <source>
        <strain evidence="2">ATCC 29371 / PCC 7437</strain>
    </source>
</reference>
<dbReference type="PANTHER" id="PTHR34235:SF3">
    <property type="entry name" value="SLR1203 PROTEIN"/>
    <property type="match status" value="1"/>
</dbReference>
<sequence length="135" mass="16024">MINYNQDYAAWLEMTAILLKQKMFASIDWDNLIEEIEDLGKSQKRAVESLLVRLLEHLLKLQYWQEEKDRCGNHWKSEIVNFRYQILKRLKESPSLKKHLEGYFEEAKIVASQSVSQLTDLPDNIDLKLEDVLKE</sequence>
<evidence type="ECO:0008006" key="3">
    <source>
        <dbReference type="Google" id="ProtNLM"/>
    </source>
</evidence>
<dbReference type="InterPro" id="IPR002636">
    <property type="entry name" value="DUF29"/>
</dbReference>
<dbReference type="eggNOG" id="COG2442">
    <property type="taxonomic scope" value="Bacteria"/>
</dbReference>
<dbReference type="HOGENOM" id="CLU_116670_1_0_3"/>
<evidence type="ECO:0000313" key="1">
    <source>
        <dbReference type="EMBL" id="AFZ36666.1"/>
    </source>
</evidence>
<dbReference type="KEGG" id="scs:Sta7437_3157"/>
<dbReference type="STRING" id="111780.Sta7437_3157"/>
<keyword evidence="2" id="KW-1185">Reference proteome</keyword>
<dbReference type="EMBL" id="CP003653">
    <property type="protein sequence ID" value="AFZ36666.1"/>
    <property type="molecule type" value="Genomic_DNA"/>
</dbReference>
<dbReference type="RefSeq" id="WP_015194331.1">
    <property type="nucleotide sequence ID" value="NC_019748.1"/>
</dbReference>
<dbReference type="Pfam" id="PF01724">
    <property type="entry name" value="DUF29"/>
    <property type="match status" value="1"/>
</dbReference>
<accession>K9XX47</accession>
<dbReference type="Gene3D" id="1.20.1220.20">
    <property type="entry name" value="Uncharcterised protein PF01724"/>
    <property type="match status" value="1"/>
</dbReference>
<dbReference type="PATRIC" id="fig|111780.3.peg.3278"/>
<gene>
    <name evidence="1" type="ordered locus">Sta7437_3157</name>
</gene>
<evidence type="ECO:0000313" key="2">
    <source>
        <dbReference type="Proteomes" id="UP000010473"/>
    </source>
</evidence>